<dbReference type="PANTHER" id="PTHR43918:SF4">
    <property type="entry name" value="CARBOXYLIC ESTER HYDROLASE"/>
    <property type="match status" value="1"/>
</dbReference>
<evidence type="ECO:0000256" key="2">
    <source>
        <dbReference type="ARBA" id="ARBA00022801"/>
    </source>
</evidence>
<proteinExistence type="inferred from homology"/>
<dbReference type="OrthoDB" id="408631at2759"/>
<feature type="signal peptide" evidence="3">
    <location>
        <begin position="1"/>
        <end position="19"/>
    </location>
</feature>
<reference evidence="5" key="1">
    <citation type="journal article" date="2020" name="Stud. Mycol.">
        <title>101 Dothideomycetes genomes: a test case for predicting lifestyles and emergence of pathogens.</title>
        <authorList>
            <person name="Haridas S."/>
            <person name="Albert R."/>
            <person name="Binder M."/>
            <person name="Bloem J."/>
            <person name="Labutti K."/>
            <person name="Salamov A."/>
            <person name="Andreopoulos B."/>
            <person name="Baker S."/>
            <person name="Barry K."/>
            <person name="Bills G."/>
            <person name="Bluhm B."/>
            <person name="Cannon C."/>
            <person name="Castanera R."/>
            <person name="Culley D."/>
            <person name="Daum C."/>
            <person name="Ezra D."/>
            <person name="Gonzalez J."/>
            <person name="Henrissat B."/>
            <person name="Kuo A."/>
            <person name="Liang C."/>
            <person name="Lipzen A."/>
            <person name="Lutzoni F."/>
            <person name="Magnuson J."/>
            <person name="Mondo S."/>
            <person name="Nolan M."/>
            <person name="Ohm R."/>
            <person name="Pangilinan J."/>
            <person name="Park H.-J."/>
            <person name="Ramirez L."/>
            <person name="Alfaro M."/>
            <person name="Sun H."/>
            <person name="Tritt A."/>
            <person name="Yoshinaga Y."/>
            <person name="Zwiers L.-H."/>
            <person name="Turgeon B."/>
            <person name="Goodwin S."/>
            <person name="Spatafora J."/>
            <person name="Crous P."/>
            <person name="Grigoriev I."/>
        </authorList>
    </citation>
    <scope>NUCLEOTIDE SEQUENCE</scope>
    <source>
        <strain evidence="5">CBS 121739</strain>
    </source>
</reference>
<gene>
    <name evidence="5" type="ORF">EJ05DRAFT_463186</name>
</gene>
<keyword evidence="3" id="KW-0732">Signal</keyword>
<dbReference type="InterPro" id="IPR029058">
    <property type="entry name" value="AB_hydrolase_fold"/>
</dbReference>
<evidence type="ECO:0000259" key="4">
    <source>
        <dbReference type="Pfam" id="PF00135"/>
    </source>
</evidence>
<dbReference type="Pfam" id="PF00135">
    <property type="entry name" value="COesterase"/>
    <property type="match status" value="1"/>
</dbReference>
<feature type="chain" id="PRO_5025580528" evidence="3">
    <location>
        <begin position="20"/>
        <end position="537"/>
    </location>
</feature>
<dbReference type="AlphaFoldDB" id="A0A6A6WA64"/>
<dbReference type="SUPFAM" id="SSF53474">
    <property type="entry name" value="alpha/beta-Hydrolases"/>
    <property type="match status" value="1"/>
</dbReference>
<dbReference type="InterPro" id="IPR050654">
    <property type="entry name" value="AChE-related_enzymes"/>
</dbReference>
<dbReference type="GO" id="GO:0052689">
    <property type="term" value="F:carboxylic ester hydrolase activity"/>
    <property type="evidence" value="ECO:0007669"/>
    <property type="project" value="TreeGrafter"/>
</dbReference>
<evidence type="ECO:0000256" key="3">
    <source>
        <dbReference type="SAM" id="SignalP"/>
    </source>
</evidence>
<name>A0A6A6WA64_9PEZI</name>
<evidence type="ECO:0000256" key="1">
    <source>
        <dbReference type="ARBA" id="ARBA00005964"/>
    </source>
</evidence>
<keyword evidence="6" id="KW-1185">Reference proteome</keyword>
<accession>A0A6A6WA64</accession>
<dbReference type="PANTHER" id="PTHR43918">
    <property type="entry name" value="ACETYLCHOLINESTERASE"/>
    <property type="match status" value="1"/>
</dbReference>
<dbReference type="Gene3D" id="3.40.50.1820">
    <property type="entry name" value="alpha/beta hydrolase"/>
    <property type="match status" value="2"/>
</dbReference>
<dbReference type="GeneID" id="54483761"/>
<comment type="similarity">
    <text evidence="1">Belongs to the type-B carboxylesterase/lipase family.</text>
</comment>
<feature type="domain" description="Carboxylesterase type B" evidence="4">
    <location>
        <begin position="28"/>
        <end position="377"/>
    </location>
</feature>
<evidence type="ECO:0000313" key="6">
    <source>
        <dbReference type="Proteomes" id="UP000799437"/>
    </source>
</evidence>
<sequence length="537" mass="58746">MRLSALSLALLALPATATSNCSDAHSKLTVRTSTGTFTGLIDSEYPNTRQWRAIPFAEPPVASRRWLRPQKLPPSPSIHRYSTKFPPSCPQFVTAVESMWNLPLTKGNLIYNGAQNDTSGLVGEATSEDCLYLAVWAPTKAPPKNGFPVQFFMTGGGFVIGGIELPWQIPTTWAERSQSSIIVTINYRVNIFGFPNARGLASNDQNLGILDQRLALEWIRDNIAAFGGNPTRIMHWGRSAGSISADIHAYAYHADPIAQSYYLESGTVSSGLAEDPTHSNFSFVARHVGCAAPCGAACEDEDGAAELDCMRLVSSAQISNFIGRYGDRAEQPALSFSVVPDDRIVFRDYEARAKAGKLARRPSMISFTANEFSSLAPWPKDNLTEGPWQAAVTSRDIAAVCTMLNATTRRNQLPDAPVFRFQYAGVFPNLNVYDWLGAYHNSETPMVFGTYGLLDHVANTTDFQVEVSQSIQDHIMSFVKDPYNGPQKAFGWRPQVVSEPNGGDMLRFGANGKAVQHIDGIEVDGVCAGVREYDPFP</sequence>
<dbReference type="EMBL" id="ML996569">
    <property type="protein sequence ID" value="KAF2759748.1"/>
    <property type="molecule type" value="Genomic_DNA"/>
</dbReference>
<organism evidence="5 6">
    <name type="scientific">Pseudovirgaria hyperparasitica</name>
    <dbReference type="NCBI Taxonomy" id="470096"/>
    <lineage>
        <taxon>Eukaryota</taxon>
        <taxon>Fungi</taxon>
        <taxon>Dikarya</taxon>
        <taxon>Ascomycota</taxon>
        <taxon>Pezizomycotina</taxon>
        <taxon>Dothideomycetes</taxon>
        <taxon>Dothideomycetes incertae sedis</taxon>
        <taxon>Acrospermales</taxon>
        <taxon>Acrospermaceae</taxon>
        <taxon>Pseudovirgaria</taxon>
    </lineage>
</organism>
<dbReference type="RefSeq" id="XP_033602199.1">
    <property type="nucleotide sequence ID" value="XM_033742707.1"/>
</dbReference>
<evidence type="ECO:0000313" key="5">
    <source>
        <dbReference type="EMBL" id="KAF2759748.1"/>
    </source>
</evidence>
<keyword evidence="2 5" id="KW-0378">Hydrolase</keyword>
<protein>
    <submittedName>
        <fullName evidence="5">Fatty acyl-CoA hydrolase</fullName>
    </submittedName>
</protein>
<dbReference type="InterPro" id="IPR002018">
    <property type="entry name" value="CarbesteraseB"/>
</dbReference>
<dbReference type="Proteomes" id="UP000799437">
    <property type="component" value="Unassembled WGS sequence"/>
</dbReference>